<dbReference type="EMBL" id="CP144695">
    <property type="protein sequence ID" value="WVZ08309.1"/>
    <property type="molecule type" value="Genomic_DNA"/>
</dbReference>
<name>A0AAQ3NDU2_VIGMU</name>
<evidence type="ECO:0000313" key="1">
    <source>
        <dbReference type="EMBL" id="WVZ08309.1"/>
    </source>
</evidence>
<accession>A0AAQ3NDU2</accession>
<protein>
    <submittedName>
        <fullName evidence="1">Uncharacterized protein</fullName>
    </submittedName>
</protein>
<dbReference type="AlphaFoldDB" id="A0AAQ3NDU2"/>
<evidence type="ECO:0000313" key="2">
    <source>
        <dbReference type="Proteomes" id="UP001374535"/>
    </source>
</evidence>
<organism evidence="1 2">
    <name type="scientific">Vigna mungo</name>
    <name type="common">Black gram</name>
    <name type="synonym">Phaseolus mungo</name>
    <dbReference type="NCBI Taxonomy" id="3915"/>
    <lineage>
        <taxon>Eukaryota</taxon>
        <taxon>Viridiplantae</taxon>
        <taxon>Streptophyta</taxon>
        <taxon>Embryophyta</taxon>
        <taxon>Tracheophyta</taxon>
        <taxon>Spermatophyta</taxon>
        <taxon>Magnoliopsida</taxon>
        <taxon>eudicotyledons</taxon>
        <taxon>Gunneridae</taxon>
        <taxon>Pentapetalae</taxon>
        <taxon>rosids</taxon>
        <taxon>fabids</taxon>
        <taxon>Fabales</taxon>
        <taxon>Fabaceae</taxon>
        <taxon>Papilionoideae</taxon>
        <taxon>50 kb inversion clade</taxon>
        <taxon>NPAAA clade</taxon>
        <taxon>indigoferoid/millettioid clade</taxon>
        <taxon>Phaseoleae</taxon>
        <taxon>Vigna</taxon>
    </lineage>
</organism>
<proteinExistence type="predicted"/>
<gene>
    <name evidence="1" type="ORF">V8G54_021655</name>
</gene>
<dbReference type="Proteomes" id="UP001374535">
    <property type="component" value="Chromosome 6"/>
</dbReference>
<sequence length="107" mass="12164">MENERTREFRFCCVNREDEDMWVALGSVCGFLVIDGEEDDLVVVDGVTAATTLEGYWLLVCLQQRRMVDDSVVEIRRQCCWHDDDLAGARVKMVKIGGRGIARDHIG</sequence>
<reference evidence="1 2" key="1">
    <citation type="journal article" date="2023" name="Life. Sci Alliance">
        <title>Evolutionary insights into 3D genome organization and epigenetic landscape of Vigna mungo.</title>
        <authorList>
            <person name="Junaid A."/>
            <person name="Singh B."/>
            <person name="Bhatia S."/>
        </authorList>
    </citation>
    <scope>NUCLEOTIDE SEQUENCE [LARGE SCALE GENOMIC DNA]</scope>
    <source>
        <strain evidence="1">Urdbean</strain>
    </source>
</reference>
<keyword evidence="2" id="KW-1185">Reference proteome</keyword>